<gene>
    <name evidence="1" type="ORF">Ahy_B05g075520</name>
</gene>
<reference evidence="1 2" key="1">
    <citation type="submission" date="2019-01" db="EMBL/GenBank/DDBJ databases">
        <title>Sequencing of cultivated peanut Arachis hypogaea provides insights into genome evolution and oil improvement.</title>
        <authorList>
            <person name="Chen X."/>
        </authorList>
    </citation>
    <scope>NUCLEOTIDE SEQUENCE [LARGE SCALE GENOMIC DNA]</scope>
    <source>
        <strain evidence="2">cv. Fuhuasheng</strain>
        <tissue evidence="1">Leaves</tissue>
    </source>
</reference>
<dbReference type="AlphaFoldDB" id="A0A444Z1E4"/>
<name>A0A444Z1E4_ARAHY</name>
<evidence type="ECO:0000313" key="2">
    <source>
        <dbReference type="Proteomes" id="UP000289738"/>
    </source>
</evidence>
<dbReference type="Proteomes" id="UP000289738">
    <property type="component" value="Chromosome B05"/>
</dbReference>
<dbReference type="PANTHER" id="PTHR34835">
    <property type="entry name" value="OS07G0283600 PROTEIN-RELATED"/>
    <property type="match status" value="1"/>
</dbReference>
<evidence type="ECO:0008006" key="3">
    <source>
        <dbReference type="Google" id="ProtNLM"/>
    </source>
</evidence>
<organism evidence="1 2">
    <name type="scientific">Arachis hypogaea</name>
    <name type="common">Peanut</name>
    <dbReference type="NCBI Taxonomy" id="3818"/>
    <lineage>
        <taxon>Eukaryota</taxon>
        <taxon>Viridiplantae</taxon>
        <taxon>Streptophyta</taxon>
        <taxon>Embryophyta</taxon>
        <taxon>Tracheophyta</taxon>
        <taxon>Spermatophyta</taxon>
        <taxon>Magnoliopsida</taxon>
        <taxon>eudicotyledons</taxon>
        <taxon>Gunneridae</taxon>
        <taxon>Pentapetalae</taxon>
        <taxon>rosids</taxon>
        <taxon>fabids</taxon>
        <taxon>Fabales</taxon>
        <taxon>Fabaceae</taxon>
        <taxon>Papilionoideae</taxon>
        <taxon>50 kb inversion clade</taxon>
        <taxon>dalbergioids sensu lato</taxon>
        <taxon>Dalbergieae</taxon>
        <taxon>Pterocarpus clade</taxon>
        <taxon>Arachis</taxon>
    </lineage>
</organism>
<evidence type="ECO:0000313" key="1">
    <source>
        <dbReference type="EMBL" id="RYR08001.1"/>
    </source>
</evidence>
<dbReference type="EMBL" id="SDMP01000015">
    <property type="protein sequence ID" value="RYR08001.1"/>
    <property type="molecule type" value="Genomic_DNA"/>
</dbReference>
<keyword evidence="2" id="KW-1185">Reference proteome</keyword>
<dbReference type="PANTHER" id="PTHR34835:SF34">
    <property type="entry name" value="OS08G0555500 PROTEIN"/>
    <property type="match status" value="1"/>
</dbReference>
<accession>A0A444Z1E4</accession>
<sequence>MSQEKKDIVEQMGFGGLAHVPEMNVSNTLLIELLDRFDIERGCLKTLQGTINITPRKVVAAFGINSGGNLFPEKVDYNKLNPADKEIFDSIKNIFLANLARNVLDMSCFLLPTTVSVASPIHKPPIFHVDNIKEWDWAKNVLNFLMKGVKNKREGNK</sequence>
<protein>
    <recommendedName>
        <fullName evidence="3">Aminotransferase-like plant mobile domain-containing protein</fullName>
    </recommendedName>
</protein>
<comment type="caution">
    <text evidence="1">The sequence shown here is derived from an EMBL/GenBank/DDBJ whole genome shotgun (WGS) entry which is preliminary data.</text>
</comment>
<proteinExistence type="predicted"/>